<evidence type="ECO:0000259" key="1">
    <source>
        <dbReference type="Pfam" id="PF04389"/>
    </source>
</evidence>
<dbReference type="InterPro" id="IPR007484">
    <property type="entry name" value="Peptidase_M28"/>
</dbReference>
<dbReference type="Pfam" id="PF04389">
    <property type="entry name" value="Peptidase_M28"/>
    <property type="match status" value="1"/>
</dbReference>
<dbReference type="EMBL" id="JACTUZ010000004">
    <property type="protein sequence ID" value="MBC9175838.1"/>
    <property type="molecule type" value="Genomic_DNA"/>
</dbReference>
<dbReference type="Gene3D" id="3.50.30.30">
    <property type="match status" value="1"/>
</dbReference>
<dbReference type="InterPro" id="IPR046450">
    <property type="entry name" value="PA_dom_sf"/>
</dbReference>
<protein>
    <submittedName>
        <fullName evidence="2">M28 family peptidase</fullName>
    </submittedName>
</protein>
<organism evidence="2 3">
    <name type="scientific">Pseudoroseomonas ludipueritiae</name>
    <dbReference type="NCBI Taxonomy" id="198093"/>
    <lineage>
        <taxon>Bacteria</taxon>
        <taxon>Pseudomonadati</taxon>
        <taxon>Pseudomonadota</taxon>
        <taxon>Alphaproteobacteria</taxon>
        <taxon>Acetobacterales</taxon>
        <taxon>Acetobacteraceae</taxon>
        <taxon>Pseudoroseomonas</taxon>
    </lineage>
</organism>
<dbReference type="SUPFAM" id="SSF52025">
    <property type="entry name" value="PA domain"/>
    <property type="match status" value="1"/>
</dbReference>
<dbReference type="SUPFAM" id="SSF53187">
    <property type="entry name" value="Zn-dependent exopeptidases"/>
    <property type="match status" value="1"/>
</dbReference>
<feature type="domain" description="Peptidase M28" evidence="1">
    <location>
        <begin position="219"/>
        <end position="409"/>
    </location>
</feature>
<dbReference type="PANTHER" id="PTHR10404">
    <property type="entry name" value="N-ACETYLATED-ALPHA-LINKED ACIDIC DIPEPTIDASE"/>
    <property type="match status" value="1"/>
</dbReference>
<name>A0ABR7R283_9PROT</name>
<proteinExistence type="predicted"/>
<dbReference type="RefSeq" id="WP_187776999.1">
    <property type="nucleotide sequence ID" value="NZ_JACTUZ010000004.1"/>
</dbReference>
<dbReference type="Gene3D" id="3.40.630.10">
    <property type="entry name" value="Zn peptidases"/>
    <property type="match status" value="1"/>
</dbReference>
<dbReference type="InterPro" id="IPR039373">
    <property type="entry name" value="Peptidase_M28B"/>
</dbReference>
<keyword evidence="3" id="KW-1185">Reference proteome</keyword>
<dbReference type="PANTHER" id="PTHR10404:SF46">
    <property type="entry name" value="VACUOLAR PROTEIN SORTING-ASSOCIATED PROTEIN 70"/>
    <property type="match status" value="1"/>
</dbReference>
<gene>
    <name evidence="2" type="ORF">IBL25_02615</name>
</gene>
<sequence>MPLESLRAEVDGPRMMRDLAELAQWVKLSGTPEEMESIRFLRRQLDAAGYRTQVLMHDAYISLPGPARVEVNGRRVNAITHSMSRASGPNGTNGPLVDLGAGEAARFAGANLRGALLLVRGIASPDVALRASRAGAAGVLHVSPHRHLHEMCISPVWGNPGLETVADLPSVTVCTVSKADGEALAARLAAGEAPQVTLHAKVDTGWRQTPILVGELDAPGSDPGAPFVLLSGHQDTWYRGVMDNGSANIGMLEVARLCATRRAEWRRGLRVCFWSGHSHGRYASSAWYADRNWAELEQRCAAHVNVDSLGGAGADVLSEAGCMAPLNALAADAISTVSGQVHAGRRKNRNSDESFPGIGIPSMFGSISMQPAPPDGFRNALGWWWHTPQDLLDKVDEANLLRDTRILLHATWRLLADPVLPLDHSAQLDSLLEELKGLAQRLAGQVPVEEVLATTTRLRDRLARLQASPARDAAARNRLLMRLSRILVPLDYVATDRMAHDPALPQPPWPVLSPLRSLAEAAPGSDAARFAAVSAMRACNRLTQALAAAEAMLEAG</sequence>
<accession>A0ABR7R283</accession>
<evidence type="ECO:0000313" key="2">
    <source>
        <dbReference type="EMBL" id="MBC9175838.1"/>
    </source>
</evidence>
<reference evidence="2 3" key="1">
    <citation type="journal article" date="2009" name="Int. J. Syst. Evol. Microbiol.">
        <title>Transfer of Teichococcus ludipueritiae and Muricoccus roseus to the genus Roseomonas, as Roseomonas ludipueritiae comb. nov. and Roseomonas rosea comb. nov., respectively, and emended description of the genus Roseomonas.</title>
        <authorList>
            <person name="Sanchez-Porro C."/>
            <person name="Gallego V."/>
            <person name="Busse H.J."/>
            <person name="Kampfer P."/>
            <person name="Ventosa A."/>
        </authorList>
    </citation>
    <scope>NUCLEOTIDE SEQUENCE [LARGE SCALE GENOMIC DNA]</scope>
    <source>
        <strain evidence="2 3">DSM 14915</strain>
    </source>
</reference>
<comment type="caution">
    <text evidence="2">The sequence shown here is derived from an EMBL/GenBank/DDBJ whole genome shotgun (WGS) entry which is preliminary data.</text>
</comment>
<evidence type="ECO:0000313" key="3">
    <source>
        <dbReference type="Proteomes" id="UP000603940"/>
    </source>
</evidence>
<dbReference type="Proteomes" id="UP000603940">
    <property type="component" value="Unassembled WGS sequence"/>
</dbReference>